<gene>
    <name evidence="2" type="ORF">ACFO3M_00945</name>
</gene>
<name>A0ABV9LE45_9ACTN</name>
<comment type="caution">
    <text evidence="2">The sequence shown here is derived from an EMBL/GenBank/DDBJ whole genome shotgun (WGS) entry which is preliminary data.</text>
</comment>
<reference evidence="3" key="1">
    <citation type="journal article" date="2019" name="Int. J. Syst. Evol. Microbiol.">
        <title>The Global Catalogue of Microorganisms (GCM) 10K type strain sequencing project: providing services to taxonomists for standard genome sequencing and annotation.</title>
        <authorList>
            <consortium name="The Broad Institute Genomics Platform"/>
            <consortium name="The Broad Institute Genome Sequencing Center for Infectious Disease"/>
            <person name="Wu L."/>
            <person name="Ma J."/>
        </authorList>
    </citation>
    <scope>NUCLEOTIDE SEQUENCE [LARGE SCALE GENOMIC DNA]</scope>
    <source>
        <strain evidence="3">CCUG 62763</strain>
    </source>
</reference>
<feature type="domain" description="Metallo-beta-lactamase" evidence="1">
    <location>
        <begin position="14"/>
        <end position="197"/>
    </location>
</feature>
<dbReference type="Pfam" id="PF00753">
    <property type="entry name" value="Lactamase_B"/>
    <property type="match status" value="1"/>
</dbReference>
<sequence>MTVLASPEGGRYPCGNSLLVSGSEATVLVDPSLEVSRRGRATGAVDLVAVSHGHEDHVSGLHVFPEVPALVHPADAPAVRDPEVLLSGFGMAGPEAAEFRATLRDTFSLVGHADVRPVADGEVIDLGGRSLTVVHLPGHTAGHCGFLVEPDGFLFTGDIDLTSFGPYYGDVGSDLDAFEASLARLRDVEARWYGTAHQRGVVEGRTEFLARLDEFAAVIGRRDEALLAMLAEPLTVADVVARRLVYRPHVQLPFVAAVERRTAELHLERLRRAGRVREDDGVFRAV</sequence>
<evidence type="ECO:0000313" key="2">
    <source>
        <dbReference type="EMBL" id="MFC4691948.1"/>
    </source>
</evidence>
<dbReference type="InterPro" id="IPR050855">
    <property type="entry name" value="NDM-1-like"/>
</dbReference>
<dbReference type="SUPFAM" id="SSF56281">
    <property type="entry name" value="Metallo-hydrolase/oxidoreductase"/>
    <property type="match status" value="1"/>
</dbReference>
<dbReference type="CDD" id="cd06262">
    <property type="entry name" value="metallo-hydrolase-like_MBL-fold"/>
    <property type="match status" value="1"/>
</dbReference>
<evidence type="ECO:0000259" key="1">
    <source>
        <dbReference type="SMART" id="SM00849"/>
    </source>
</evidence>
<dbReference type="Gene3D" id="3.60.15.10">
    <property type="entry name" value="Ribonuclease Z/Hydroxyacylglutathione hydrolase-like"/>
    <property type="match status" value="1"/>
</dbReference>
<dbReference type="SMART" id="SM00849">
    <property type="entry name" value="Lactamase_B"/>
    <property type="match status" value="1"/>
</dbReference>
<dbReference type="EC" id="3.-.-.-" evidence="2"/>
<dbReference type="GO" id="GO:0016787">
    <property type="term" value="F:hydrolase activity"/>
    <property type="evidence" value="ECO:0007669"/>
    <property type="project" value="UniProtKB-KW"/>
</dbReference>
<protein>
    <submittedName>
        <fullName evidence="2">MBL fold metallo-hydrolase</fullName>
        <ecNumber evidence="2">3.-.-.-</ecNumber>
    </submittedName>
</protein>
<evidence type="ECO:0000313" key="3">
    <source>
        <dbReference type="Proteomes" id="UP001596025"/>
    </source>
</evidence>
<dbReference type="Proteomes" id="UP001596025">
    <property type="component" value="Unassembled WGS sequence"/>
</dbReference>
<accession>A0ABV9LE45</accession>
<dbReference type="InterPro" id="IPR001279">
    <property type="entry name" value="Metallo-B-lactamas"/>
</dbReference>
<dbReference type="PANTHER" id="PTHR42951">
    <property type="entry name" value="METALLO-BETA-LACTAMASE DOMAIN-CONTAINING"/>
    <property type="match status" value="1"/>
</dbReference>
<dbReference type="RefSeq" id="WP_387985170.1">
    <property type="nucleotide sequence ID" value="NZ_JBHSGR010000001.1"/>
</dbReference>
<keyword evidence="3" id="KW-1185">Reference proteome</keyword>
<dbReference type="EMBL" id="JBHSGR010000001">
    <property type="protein sequence ID" value="MFC4691948.1"/>
    <property type="molecule type" value="Genomic_DNA"/>
</dbReference>
<proteinExistence type="predicted"/>
<organism evidence="2 3">
    <name type="scientific">Geodermatophilus arenarius</name>
    <dbReference type="NCBI Taxonomy" id="1137990"/>
    <lineage>
        <taxon>Bacteria</taxon>
        <taxon>Bacillati</taxon>
        <taxon>Actinomycetota</taxon>
        <taxon>Actinomycetes</taxon>
        <taxon>Geodermatophilales</taxon>
        <taxon>Geodermatophilaceae</taxon>
        <taxon>Geodermatophilus</taxon>
    </lineage>
</organism>
<keyword evidence="2" id="KW-0378">Hydrolase</keyword>
<dbReference type="InterPro" id="IPR036866">
    <property type="entry name" value="RibonucZ/Hydroxyglut_hydro"/>
</dbReference>